<dbReference type="GO" id="GO:0005783">
    <property type="term" value="C:endoplasmic reticulum"/>
    <property type="evidence" value="ECO:0007669"/>
    <property type="project" value="TreeGrafter"/>
</dbReference>
<keyword evidence="4" id="KW-0446">Lipid-binding</keyword>
<comment type="subcellular location">
    <subcellularLocation>
        <location evidence="1">Membrane</location>
    </subcellularLocation>
</comment>
<dbReference type="InterPro" id="IPR045050">
    <property type="entry name" value="Synaptotagmin_plant"/>
</dbReference>
<evidence type="ECO:0000259" key="6">
    <source>
        <dbReference type="PROSITE" id="PS51847"/>
    </source>
</evidence>
<evidence type="ECO:0000256" key="3">
    <source>
        <dbReference type="ARBA" id="ARBA00023055"/>
    </source>
</evidence>
<evidence type="ECO:0000256" key="5">
    <source>
        <dbReference type="ARBA" id="ARBA00023136"/>
    </source>
</evidence>
<dbReference type="Pfam" id="PF00168">
    <property type="entry name" value="C2"/>
    <property type="match status" value="1"/>
</dbReference>
<dbReference type="Proteomes" id="UP000053555">
    <property type="component" value="Unassembled WGS sequence"/>
</dbReference>
<sequence length="149" mass="16508">PAFGAVYFSLKEKRDLDFTLKVIGGDLSTLPGISDAIEETIRDAIEDSITWPVRKVIPILPGDYSNLELKPVGILEVKLVQAKNLTNKDIIGKSDPYAVIFVRPLRDRTKTKQPVEFIIEDASTQHLTVRIFDDEGVQASELLGFAEGP</sequence>
<evidence type="ECO:0000256" key="4">
    <source>
        <dbReference type="ARBA" id="ARBA00023121"/>
    </source>
</evidence>
<dbReference type="GO" id="GO:0008289">
    <property type="term" value="F:lipid binding"/>
    <property type="evidence" value="ECO:0007669"/>
    <property type="project" value="UniProtKB-KW"/>
</dbReference>
<keyword evidence="2" id="KW-0813">Transport</keyword>
<evidence type="ECO:0000256" key="2">
    <source>
        <dbReference type="ARBA" id="ARBA00022448"/>
    </source>
</evidence>
<dbReference type="InterPro" id="IPR031468">
    <property type="entry name" value="SMP_LBD"/>
</dbReference>
<dbReference type="GO" id="GO:0006869">
    <property type="term" value="P:lipid transport"/>
    <property type="evidence" value="ECO:0007669"/>
    <property type="project" value="UniProtKB-KW"/>
</dbReference>
<dbReference type="Gene3D" id="2.60.40.150">
    <property type="entry name" value="C2 domain"/>
    <property type="match status" value="1"/>
</dbReference>
<dbReference type="GO" id="GO:0016020">
    <property type="term" value="C:membrane"/>
    <property type="evidence" value="ECO:0007669"/>
    <property type="project" value="UniProtKB-SubCell"/>
</dbReference>
<dbReference type="AlphaFoldDB" id="A0A0B2PKA4"/>
<reference evidence="7" key="1">
    <citation type="submission" date="2014-07" db="EMBL/GenBank/DDBJ databases">
        <title>Identification of a novel salt tolerance gene in wild soybean by whole-genome sequencing.</title>
        <authorList>
            <person name="Lam H.-M."/>
            <person name="Qi X."/>
            <person name="Li M.-W."/>
            <person name="Liu X."/>
            <person name="Xie M."/>
            <person name="Ni M."/>
            <person name="Xu X."/>
        </authorList>
    </citation>
    <scope>NUCLEOTIDE SEQUENCE [LARGE SCALE GENOMIC DNA]</scope>
    <source>
        <tissue evidence="7">Root</tissue>
    </source>
</reference>
<dbReference type="PANTHER" id="PTHR10774:SF178">
    <property type="entry name" value="SYNAPTOTAGMIN-4"/>
    <property type="match status" value="1"/>
</dbReference>
<dbReference type="PANTHER" id="PTHR10774">
    <property type="entry name" value="EXTENDED SYNAPTOTAGMIN-RELATED"/>
    <property type="match status" value="1"/>
</dbReference>
<proteinExistence type="predicted"/>
<dbReference type="PROSITE" id="PS51847">
    <property type="entry name" value="SMP"/>
    <property type="match status" value="1"/>
</dbReference>
<keyword evidence="5" id="KW-0472">Membrane</keyword>
<dbReference type="InterPro" id="IPR000008">
    <property type="entry name" value="C2_dom"/>
</dbReference>
<dbReference type="SUPFAM" id="SSF49562">
    <property type="entry name" value="C2 domain (Calcium/lipid-binding domain, CaLB)"/>
    <property type="match status" value="1"/>
</dbReference>
<gene>
    <name evidence="7" type="ORF">glysoja_032333</name>
</gene>
<feature type="non-terminal residue" evidence="7">
    <location>
        <position position="1"/>
    </location>
</feature>
<accession>A0A0B2PKA4</accession>
<dbReference type="InterPro" id="IPR035892">
    <property type="entry name" value="C2_domain_sf"/>
</dbReference>
<feature type="domain" description="SMP-LTD" evidence="6">
    <location>
        <begin position="1"/>
        <end position="60"/>
    </location>
</feature>
<name>A0A0B2PKA4_GLYSO</name>
<evidence type="ECO:0000313" key="7">
    <source>
        <dbReference type="EMBL" id="KHN08149.1"/>
    </source>
</evidence>
<keyword evidence="3" id="KW-0445">Lipid transport</keyword>
<dbReference type="EMBL" id="KN666220">
    <property type="protein sequence ID" value="KHN08149.1"/>
    <property type="molecule type" value="Genomic_DNA"/>
</dbReference>
<protein>
    <submittedName>
        <fullName evidence="7">Extended synaptotagmin-3</fullName>
    </submittedName>
</protein>
<evidence type="ECO:0000256" key="1">
    <source>
        <dbReference type="ARBA" id="ARBA00004370"/>
    </source>
</evidence>
<dbReference type="CDD" id="cd00030">
    <property type="entry name" value="C2"/>
    <property type="match status" value="1"/>
</dbReference>
<organism evidence="7">
    <name type="scientific">Glycine soja</name>
    <name type="common">Wild soybean</name>
    <dbReference type="NCBI Taxonomy" id="3848"/>
    <lineage>
        <taxon>Eukaryota</taxon>
        <taxon>Viridiplantae</taxon>
        <taxon>Streptophyta</taxon>
        <taxon>Embryophyta</taxon>
        <taxon>Tracheophyta</taxon>
        <taxon>Spermatophyta</taxon>
        <taxon>Magnoliopsida</taxon>
        <taxon>eudicotyledons</taxon>
        <taxon>Gunneridae</taxon>
        <taxon>Pentapetalae</taxon>
        <taxon>rosids</taxon>
        <taxon>fabids</taxon>
        <taxon>Fabales</taxon>
        <taxon>Fabaceae</taxon>
        <taxon>Papilionoideae</taxon>
        <taxon>50 kb inversion clade</taxon>
        <taxon>NPAAA clade</taxon>
        <taxon>indigoferoid/millettioid clade</taxon>
        <taxon>Phaseoleae</taxon>
        <taxon>Glycine</taxon>
        <taxon>Glycine subgen. Soja</taxon>
    </lineage>
</organism>